<feature type="region of interest" description="Disordered" evidence="1">
    <location>
        <begin position="355"/>
        <end position="394"/>
    </location>
</feature>
<feature type="compositionally biased region" description="Basic and acidic residues" evidence="1">
    <location>
        <begin position="367"/>
        <end position="391"/>
    </location>
</feature>
<keyword evidence="2" id="KW-1133">Transmembrane helix</keyword>
<comment type="caution">
    <text evidence="3">The sequence shown here is derived from an EMBL/GenBank/DDBJ whole genome shotgun (WGS) entry which is preliminary data.</text>
</comment>
<feature type="transmembrane region" description="Helical" evidence="2">
    <location>
        <begin position="50"/>
        <end position="68"/>
    </location>
</feature>
<keyword evidence="4" id="KW-1185">Reference proteome</keyword>
<evidence type="ECO:0000256" key="2">
    <source>
        <dbReference type="SAM" id="Phobius"/>
    </source>
</evidence>
<keyword evidence="2" id="KW-0472">Membrane</keyword>
<reference evidence="3 4" key="1">
    <citation type="submission" date="2015-04" db="EMBL/GenBank/DDBJ databases">
        <title>The draft genome sequence of Fusarium langsethiae, a T-2/HT-2 mycotoxin producer.</title>
        <authorList>
            <person name="Lysoe E."/>
            <person name="Divon H.H."/>
            <person name="Terzi V."/>
            <person name="Orru L."/>
            <person name="Lamontanara A."/>
            <person name="Kolseth A.-K."/>
            <person name="Frandsen R.J."/>
            <person name="Nielsen K."/>
            <person name="Thrane U."/>
        </authorList>
    </citation>
    <scope>NUCLEOTIDE SEQUENCE [LARGE SCALE GENOMIC DNA]</scope>
    <source>
        <strain evidence="3 4">Fl201059</strain>
    </source>
</reference>
<accession>A0A0N0DEW2</accession>
<evidence type="ECO:0000313" key="3">
    <source>
        <dbReference type="EMBL" id="KPA41717.1"/>
    </source>
</evidence>
<dbReference type="AlphaFoldDB" id="A0A0N0DEW2"/>
<organism evidence="3 4">
    <name type="scientific">Fusarium langsethiae</name>
    <dbReference type="NCBI Taxonomy" id="179993"/>
    <lineage>
        <taxon>Eukaryota</taxon>
        <taxon>Fungi</taxon>
        <taxon>Dikarya</taxon>
        <taxon>Ascomycota</taxon>
        <taxon>Pezizomycotina</taxon>
        <taxon>Sordariomycetes</taxon>
        <taxon>Hypocreomycetidae</taxon>
        <taxon>Hypocreales</taxon>
        <taxon>Nectriaceae</taxon>
        <taxon>Fusarium</taxon>
    </lineage>
</organism>
<name>A0A0N0DEW2_FUSLA</name>
<dbReference type="OrthoDB" id="5278722at2759"/>
<keyword evidence="2" id="KW-0812">Transmembrane</keyword>
<protein>
    <submittedName>
        <fullName evidence="3">Uncharacterized protein</fullName>
    </submittedName>
</protein>
<evidence type="ECO:0000256" key="1">
    <source>
        <dbReference type="SAM" id="MobiDB-lite"/>
    </source>
</evidence>
<proteinExistence type="predicted"/>
<dbReference type="Proteomes" id="UP000037904">
    <property type="component" value="Unassembled WGS sequence"/>
</dbReference>
<evidence type="ECO:0000313" key="4">
    <source>
        <dbReference type="Proteomes" id="UP000037904"/>
    </source>
</evidence>
<gene>
    <name evidence="3" type="ORF">FLAG1_05416</name>
</gene>
<dbReference type="EMBL" id="JXCE01000088">
    <property type="protein sequence ID" value="KPA41717.1"/>
    <property type="molecule type" value="Genomic_DNA"/>
</dbReference>
<sequence>MINTLWKSPAELDHQIPGCRDSQDSVMSRLGGKNVFIFCSSRMWRGAPKLLLQIIAIFFTSFLVFGILPDRLSGGQLGYGYRGMFSWGSYEPEPDRNMRIVVFGSPDVVGNVQDPSSERKAWTEELCDELECTSYLSFVPKAQPNRGLISNNMYEEAVQNLLNTTKFTNVKEKPALNYKYIAKQYPTPSKVPDLASQVQSFLAMPPPEETPRETVWIFSFGTWEIWNMAAMPRQESEDAITHMVRQILDQAEILYERSLDSTSIAYSDFWTNATDSQISELTAPGALDKVDRRKFESFRIIVPTIFDISLTPGWQGRKTPPAPNNVVEQTRNAAELTKYWNQEVDFAVAEWKERTTKKPKRPISSTEKSEKTKRAESVEPVEHSEDTKESAKTTYENQRVIQAPYPMRNGLLVNIDQGVLDSMTEGDMERAAVVDLRGRGTLSANDSMRFADVWTPCVRGDLADLKINEKEIKTECEIERDHLFYDSFTISGRAMKGVVKAIMGDVREELFNAEEKRGWLYGGW</sequence>